<name>A0ABU9KXN1_9FLAO</name>
<keyword evidence="2" id="KW-0812">Transmembrane</keyword>
<feature type="region of interest" description="Disordered" evidence="1">
    <location>
        <begin position="74"/>
        <end position="120"/>
    </location>
</feature>
<keyword evidence="2" id="KW-0472">Membrane</keyword>
<dbReference type="EMBL" id="JBCDNA010000001">
    <property type="protein sequence ID" value="MEL4454951.1"/>
    <property type="molecule type" value="Genomic_DNA"/>
</dbReference>
<organism evidence="3 4">
    <name type="scientific">Lutimonas vermicola</name>
    <dbReference type="NCBI Taxonomy" id="414288"/>
    <lineage>
        <taxon>Bacteria</taxon>
        <taxon>Pseudomonadati</taxon>
        <taxon>Bacteroidota</taxon>
        <taxon>Flavobacteriia</taxon>
        <taxon>Flavobacteriales</taxon>
        <taxon>Flavobacteriaceae</taxon>
        <taxon>Lutimonas</taxon>
    </lineage>
</organism>
<sequence length="120" mass="14133">MKNSIYFSVIIGFTFLIIRFIGLFLELSYNDLFLYIGLGVLLLITLPIVLLDRYRYHKQKEMIIRSFQHKKINRKGKETKETEPHDYPSFRKQKSGLTWGGGNIHGSSAKRRSKRGFLRH</sequence>
<feature type="compositionally biased region" description="Basic and acidic residues" evidence="1">
    <location>
        <begin position="75"/>
        <end position="89"/>
    </location>
</feature>
<evidence type="ECO:0000256" key="2">
    <source>
        <dbReference type="SAM" id="Phobius"/>
    </source>
</evidence>
<evidence type="ECO:0000313" key="4">
    <source>
        <dbReference type="Proteomes" id="UP001474120"/>
    </source>
</evidence>
<feature type="transmembrane region" description="Helical" evidence="2">
    <location>
        <begin position="32"/>
        <end position="51"/>
    </location>
</feature>
<accession>A0ABU9KXN1</accession>
<keyword evidence="4" id="KW-1185">Reference proteome</keyword>
<proteinExistence type="predicted"/>
<evidence type="ECO:0000256" key="1">
    <source>
        <dbReference type="SAM" id="MobiDB-lite"/>
    </source>
</evidence>
<feature type="compositionally biased region" description="Basic residues" evidence="1">
    <location>
        <begin position="108"/>
        <end position="120"/>
    </location>
</feature>
<dbReference type="RefSeq" id="WP_342158672.1">
    <property type="nucleotide sequence ID" value="NZ_JBCDNA010000001.1"/>
</dbReference>
<dbReference type="Proteomes" id="UP001474120">
    <property type="component" value="Unassembled WGS sequence"/>
</dbReference>
<keyword evidence="2" id="KW-1133">Transmembrane helix</keyword>
<protein>
    <submittedName>
        <fullName evidence="3">Uncharacterized protein</fullName>
    </submittedName>
</protein>
<gene>
    <name evidence="3" type="ORF">AABB81_03535</name>
</gene>
<comment type="caution">
    <text evidence="3">The sequence shown here is derived from an EMBL/GenBank/DDBJ whole genome shotgun (WGS) entry which is preliminary data.</text>
</comment>
<reference evidence="3 4" key="1">
    <citation type="submission" date="2024-04" db="EMBL/GenBank/DDBJ databases">
        <title>whole genome sequencing of Lutimonas vermicola strain IMCC1616.</title>
        <authorList>
            <person name="Bae S.S."/>
        </authorList>
    </citation>
    <scope>NUCLEOTIDE SEQUENCE [LARGE SCALE GENOMIC DNA]</scope>
    <source>
        <strain evidence="3 4">IMCC1616</strain>
    </source>
</reference>
<feature type="transmembrane region" description="Helical" evidence="2">
    <location>
        <begin position="5"/>
        <end position="26"/>
    </location>
</feature>
<evidence type="ECO:0000313" key="3">
    <source>
        <dbReference type="EMBL" id="MEL4454951.1"/>
    </source>
</evidence>